<feature type="compositionally biased region" description="Basic and acidic residues" evidence="6">
    <location>
        <begin position="2345"/>
        <end position="2371"/>
    </location>
</feature>
<evidence type="ECO:0000313" key="9">
    <source>
        <dbReference type="Proteomes" id="UP001607303"/>
    </source>
</evidence>
<evidence type="ECO:0000256" key="6">
    <source>
        <dbReference type="SAM" id="MobiDB-lite"/>
    </source>
</evidence>
<gene>
    <name evidence="8" type="ORF">V1477_015852</name>
</gene>
<dbReference type="Proteomes" id="UP001607303">
    <property type="component" value="Unassembled WGS sequence"/>
</dbReference>
<sequence>MEERERKLNEWKSFSFDLSKIFTIMMDKSRNKKDEDTNSILPSEYIKQMSLTTEDRMTYLIKPNIDKNLRSILNYPENNPFKPMPALIIFQQFFPGEVYNATLTIRNSGQVSKNLKACFEQDPFFDIELRGSCYNVMVAPGLAQIYNIKFMPEEKRDYKYQAMFCADDDVIFVPIIAIGPRPILDIPDTIEVPNTAVKISSSKTILIRNIGTTSGFFTFFTDSSWFRIEPSSGLIDEEESIQFTIYFLSDNAGEFEANLFIKNETGEVLQTKLRSSAVNCTIRLDRGSVKMENTYLGMSRSKILTIHNRSDYIVKYQWMCYESSKKDNERKEEYKKLFELINEIEIVRFVSMEYYNICTPDIHKLVCQRIYRDEIVSLMNENFQYNNLYFLITPIKGEIWPHSSSDVTILFQALEVGEICSTAYLEVSGREDRIPLNLCGIGKGPVFCLNVITIDVDKIYMYSEYYYEIVAANKGHINGTLIYKPNQTQFGGIINVNPKSLIIKPGDYKSFNLSFSSDRKGDFLERVDFTVKESLEIISLHIKGCVVYPRLHFDKRCLEFGLIPLGFNTKQEVCLHNLSTIPVKYSITVLNDGSEEPLTYEDFANSDAKLSFPSNPREFLIQPNEGVVPKRSFLKIRIIYNPNIIRIKHSFLRVDMWNSQSDPLMLPISFGGSIASLSIKPSEISIRFCFINFPYTRTFDVENESDLDSYFYILPQSVSDNKTSIYYSMSTYQGFIKAHQSKTIKVTLITKSIGKQSTMINMLTIGQNLPVAVCKLSCTGQGPIISLQPTKMDFGDVQVLQEKIMKLKVISDSPIPAQFKISLNRKDSPWSVDQVTGELEENESMELNVKIYLHDPGKYEDNISLMIHNNRITTVNLKAVGVGCSIVFQPNIFPIFDMGLLLSHQMVNIPITMKNLGMKQYQLMWSNTPDLHMQKGQIVSSIISKFQLYPVVTSLKPSETKIVHCKICWDQNETIMEDWYLFGCAQGQSKRELFGLSTFKTTFTEPYVVFNKKELTMQIDISPYGNEFHQIDEVIVTNKSGLDLNVHLKIKRPFYIISEEKEFTEKMKILLTNQATIKIYVKFAPDMESSNLYSKIYHSLLIFEYDEHPIKNKIKCKGSVNYPNLILSSHEIKMYCEKGCSEEYILKLTNNGPIPVIYKFVWLKETINIIRDIEKSARILNAIEDQELKSWQSNNHLQNQQVGAGDAPSESLITPMNTPISNELETQRTYTDSEFEMSQDKSSKSEESEILQEIKKLLMNIVDMPTTDNSDIDVLKVIGFKPRFIEPINEILDIVQSEGIVPPYTSQNVHFGFHGFERIEVDVTAVCEIVCGPTEMIQVEAKADTVRYSVDRCVIDLGQQLFCESCDTYFNLINECNIAFTYTIITTSALENDDTIVQPSDLNRLTIVSREGKVEPKSSINITLNYRPIYLGPFNVEFRLKVAHLVPLVMSVTGVGIYPQIFFDLPQIIDTDKYPPELGYEALRSLFMEFIVDKDNSSSEENKDNLIDNEWIMVSIDETFPTIIDINMAFERILTSNFIKENLNVLSKHIAAPRKTAIPQMFSLEYIIDLGNVIIGLTTHYSAILNNYGPKIAEVNMKKSKNKDALINSEIVIEFKKNVSLLVNHSVLLQIICNPIVAKYTERYTTLERIIHLEVIHGCIIPVIIKGIITYPYITVDKKQLDFNKVIIGECSMMCLTMKNEGLIDCKWKIEISMKQSKKKNYCPFFVHQESDTYPAGHSSIIKVYFKPREPWRVNGKLNVIVKMGLELQTIALTGHGIERKLDINESSIKFLPTIPYMEIQEREFTIENNCEYPIEYFWHHLDDRFIQEDHIAKILTHYYDVKEILLPPRQLAEGIPTILIEFYNDLVNEIAKEQKSDEINHIEEEEVEEEEEEEEEQEEQENDQRVLNKEINKKTSIAKKKKKQNKRLGDVSLKLKLRKVSNLKRKKSLNGSVTLWDIKRDRPSMIDQLNIEKLLLDHISNLHKDPNFHKTMKDPVKCLFDELELQSMLTEKLEESEKPEKKVCIIFHGAPFTAYQETACRSARALGIPVLSIDTAILEIAAFSKSECSVKLRQAINETYQNYTSKFSENRIQILAEKLETTRTQKSRSSQKRKKSGETQRTTETSRSEKHDNDIIEEERILHWTDEPDPLESYDKLSLTEETLISMDILSQYEHKLEAIRLLEKIFPTKMITDTIKDKTNFHESDKSSKKSQRNFSEIGSDILFEALRERLSEEDFERGFVLQTLHNSTICDEIKTLNILLDIVGHIEFFLFITFYNSEDICNWKINELKRLKDEEIAKNTAKKIQEIDEMSLSDYDQLSEKDKNMYLKAILPLKKQEASLRRTQLSEKLDASKGKKEKLQIRITESKNKTKKGRLTTKGKRPSLTNRDEKESKMASSKRDTARKKSHDSPKLKKEVLSKEMLEIIKIMEEYRNSLKNIEYIIKNINSTQKIINVHNKVSKTSKLKEHTETTIDKGNNFHIWYVRASDPWNNEMNNVVVSQIRQNDLIKNALQKKITEKVHSESKIYSILTYEGFEVPSMVEKNDTFELVSIATLHEEPTIESITNHAMESFQETTTTTNIHQNQVYNQNKQRKKTKTKMSLHDIDETTTKLSTIESELLNFNKFGLYHEEIVKPRLILQSNEKKRFKLRYRPIEIGDHQKTYTFSIVDNPHTTYHIEVNGIATIPRLDMNPNIIFEKIMEKKIDETNEPSFMLDNNIFDFGSLVLLKKDKRSRCATIFTLRNITPIEAEVSLLFKDINANEFDIEPETLIIPPYEDGKLIVSAEVNKLGPYYNELYICTKNNPRVDIIELRCYGIRLEVELDEKQLSFGRVLLYRKVDRFTTIRNKSTVPIFWRIECKEPFEPQITFNPKENLLPPLKEQTIEFSYDASTIGVVEEKVDFQIFLHEDDEDPINTDVITIFAETYDVLVDINYANPIDLKFVLVDHRVNARFVMKNRGNYEVKYIIKFDDNAKLNDNIATPTNVKKNLEIYPVTGTIQAQKTVTVEMTFLPKNEIHLKEAPILICHILDPNQDPMIVAEFPLSVSLQAYYNRFSLNPYPEINFGVIPISTKKIMYLDIENTGVFKFHYTIQIPVKSIILPVNVKKEERSKKINTGRDTDIVSKKEKKSMKTEKTDTNVNSTLNVGPFVLTKIEADVEAGQIDTIAIECNAGSVGLQEKEIIVFVPDTVIEYKDGKKLLLCVESCIPSIDFTNLDNMFRNNHIVDNIEDFLCPKEIGAHTVFARQPKCLHFRRVTMSNAYTTCFEVHNRDIVPADIIVKAFVKRPSNVKATTFIVEPQKERIPAHSYKRINITFSPTLIETYYGYLEISVNLPLGINTEKLIIDLIGEACVPEITITEPIGDVHDGAIVRFHRTLVEETSIEKFSFENIGFVKANVIVEVYDNPNGIFSFSATPDTQTLLRTTDYEDDVQDNRCSTAVIRTMPQDVASFEVMFSPKNIGKYTGRIRLFIVDNPYDNLTIDLEGESFLESIILQDLEFLNMKTNSRRESNLKKNKLSSTYSLLTDPISPFLSYKLDYGTCHINKMYKRTFKIVNKTLDRCFRFQWTAHPNVVFEPSIGHLQHSTSKQVTATLLESEPKRHDVTRLECVVAQIEISNYTGETSWDDRQTIVRWEKIDIADGNKEDSLSKKNVEPTIEPEHTIIPGTSRCILLLMNAIIGFSEYSCSATSIDFKDTLMFQKREYTFTLSNPSNVNTDYAWVINMDEEYPKRISGSTVRLSEKSRSRDFQSRSGSKSSRGVLYPIEENDNNLRLHRCKPLPSHEPFLDIKPPPCTCKGSDLYSSTACLTDRSTDSWLEGEDLPFEIVPRSGTMLPGESLECTLTFSPRDVFDYKAYLNCKIENLDPKLTELVIPIKARSILPYCHFDVPESDYVSSGKRDRKLPGPIGYSMNDVIVENIRVIELNVIGVGNVHTKRFPMINPTADNYHFSWKNHTPYFINEVTNFQCLVPEGVAERGKQTEMAFTFLSTDVGIFESFWVFSIEKYDLECLFLFVAIVKEPVVYCTKPYLKMKPTLLDLEVQDSVSIINKEDFDISFQISKESLYSEGHYQNIIVTPMNGILKANGEQTISYKPKLVGEFQFSVQCILKFLRNPLTFFVITTTYNIMPCITYINKKNEDIKLLDHQDNIVDFGKIIPKRANIIKFKIINSGNVTFYYTWDLGMTAEIISMNAYVISISEKKGHVTSESHTTCCLTLIAKRKMFIKNHCVILKILKGPTYRLILKAIACKSPIEFSFRQYDFGPCYVRESSPYQIELRVSNTGNKPLVMECKFEEQPHMSINLNELSQALAGKSSISIPIKFRPLQETNYEEILKFLINSTIEENIKITGEGINYKIRLVNSRDKIIELGNVPVHKTLIRKVPVINEGRAPVDLRFDLMNNLLHDKKYIEKAPTCIPKSNENITQHQESIIKAKRSDENDINLQRNMTYAARALIIEPSELTRVRTNEKIDLTIKFKATSRINMFTQKVGAIVDSTIFSLFILRGSCVGPEFRLDKSYIAFGTIIQGCISETKLVLMNIGDVGGKFTWDTSNLPIDFKISPKSGYCSPGTNVHFIVKFEPIHERNVIEGYAENVIEKFDTLKIKITGACIKLPDPIETLSFKTFVRSKEFKFIDIFNDTVLPWKLKPEISGEYFYVDNILNVPPEESTSCTVIYQPLVMNTEDNLHKGTLLIKLPDNKIPLLYSLRGLSLPPQAISTIVRQFPAKMKYTELLPVYNWMNRHQQFKCIIETVGEKKLYLEGSNNIPIFSFTGDNNIDVPANNQRDYRAIFHSYKESYFQFKITFINEDGEYQFYEIEYTITKPEVIESIKLITDVRSPICHTLQLHNPLEDIPITFTINCQHPAIIVYDIPITLSPLSNGFITINYNPILTSEETIEKLDIICQELGCFPYELRLTALPPVSEKTTHVTAILGNTVTFSLPIRNFTSKKADFVIEVNNNSFICPKKIEMEGLERGSINVIYEPHDIENITATLIASSNTAGIFTYPIIGTYSLPKPQGPYTMTANSPVTIKFKNIFQETKTFEFLANSNLDFEIKPTSQNINPKQEINVTVYLRQTNDSENEFYEKYPVTDILHTYIEEADV</sequence>
<feature type="compositionally biased region" description="Basic and acidic residues" evidence="6">
    <location>
        <begin position="2389"/>
        <end position="2403"/>
    </location>
</feature>
<evidence type="ECO:0000259" key="7">
    <source>
        <dbReference type="Pfam" id="PF22544"/>
    </source>
</evidence>
<feature type="compositionally biased region" description="Basic residues" evidence="6">
    <location>
        <begin position="2372"/>
        <end position="2384"/>
    </location>
</feature>
<evidence type="ECO:0000256" key="2">
    <source>
        <dbReference type="ARBA" id="ARBA00004496"/>
    </source>
</evidence>
<evidence type="ECO:0000256" key="1">
    <source>
        <dbReference type="ARBA" id="ARBA00004138"/>
    </source>
</evidence>
<dbReference type="Gene3D" id="2.60.40.10">
    <property type="entry name" value="Immunoglobulins"/>
    <property type="match status" value="16"/>
</dbReference>
<feature type="region of interest" description="Disordered" evidence="6">
    <location>
        <begin position="2100"/>
        <end position="2135"/>
    </location>
</feature>
<protein>
    <submittedName>
        <fullName evidence="8">Hydrocephalus-inducing protein-like</fullName>
    </submittedName>
</protein>
<dbReference type="InterPro" id="IPR013783">
    <property type="entry name" value="Ig-like_fold"/>
</dbReference>
<reference evidence="8 9" key="1">
    <citation type="journal article" date="2024" name="Ann. Entomol. Soc. Am.">
        <title>Genomic analyses of the southern and eastern yellowjacket wasps (Hymenoptera: Vespidae) reveal evolutionary signatures of social life.</title>
        <authorList>
            <person name="Catto M.A."/>
            <person name="Caine P.B."/>
            <person name="Orr S.E."/>
            <person name="Hunt B.G."/>
            <person name="Goodisman M.A.D."/>
        </authorList>
    </citation>
    <scope>NUCLEOTIDE SEQUENCE [LARGE SCALE GENOMIC DNA]</scope>
    <source>
        <strain evidence="8">232</strain>
        <tissue evidence="8">Head and thorax</tissue>
    </source>
</reference>
<dbReference type="EMBL" id="JAYRBN010000091">
    <property type="protein sequence ID" value="KAL2730041.1"/>
    <property type="molecule type" value="Genomic_DNA"/>
</dbReference>
<comment type="caution">
    <text evidence="8">The sequence shown here is derived from an EMBL/GenBank/DDBJ whole genome shotgun (WGS) entry which is preliminary data.</text>
</comment>
<feature type="compositionally biased region" description="Acidic residues" evidence="6">
    <location>
        <begin position="1884"/>
        <end position="1902"/>
    </location>
</feature>
<feature type="compositionally biased region" description="Basic and acidic residues" evidence="6">
    <location>
        <begin position="2125"/>
        <end position="2135"/>
    </location>
</feature>
<organism evidence="8 9">
    <name type="scientific">Vespula maculifrons</name>
    <name type="common">Eastern yellow jacket</name>
    <name type="synonym">Wasp</name>
    <dbReference type="NCBI Taxonomy" id="7453"/>
    <lineage>
        <taxon>Eukaryota</taxon>
        <taxon>Metazoa</taxon>
        <taxon>Ecdysozoa</taxon>
        <taxon>Arthropoda</taxon>
        <taxon>Hexapoda</taxon>
        <taxon>Insecta</taxon>
        <taxon>Pterygota</taxon>
        <taxon>Neoptera</taxon>
        <taxon>Endopterygota</taxon>
        <taxon>Hymenoptera</taxon>
        <taxon>Apocrita</taxon>
        <taxon>Aculeata</taxon>
        <taxon>Vespoidea</taxon>
        <taxon>Vespidae</taxon>
        <taxon>Vespinae</taxon>
        <taxon>Vespula</taxon>
    </lineage>
</organism>
<accession>A0ABD2BBD1</accession>
<name>A0ABD2BBD1_VESMC</name>
<keyword evidence="4" id="KW-0969">Cilium</keyword>
<feature type="compositionally biased region" description="Basic and acidic residues" evidence="6">
    <location>
        <begin position="1903"/>
        <end position="1912"/>
    </location>
</feature>
<feature type="region of interest" description="Disordered" evidence="6">
    <location>
        <begin position="2345"/>
        <end position="2416"/>
    </location>
</feature>
<dbReference type="Pfam" id="PF22544">
    <property type="entry name" value="HYDIN_VesB_CFA65-like_Ig"/>
    <property type="match status" value="1"/>
</dbReference>
<dbReference type="GO" id="GO:0005737">
    <property type="term" value="C:cytoplasm"/>
    <property type="evidence" value="ECO:0007669"/>
    <property type="project" value="UniProtKB-SubCell"/>
</dbReference>
<feature type="region of interest" description="Disordered" evidence="6">
    <location>
        <begin position="1878"/>
        <end position="1912"/>
    </location>
</feature>
<keyword evidence="3" id="KW-0963">Cytoplasm</keyword>
<feature type="compositionally biased region" description="Basic residues" evidence="6">
    <location>
        <begin position="2106"/>
        <end position="2116"/>
    </location>
</feature>
<feature type="domain" description="HYDIN/VesB/CFA65-like Ig-like" evidence="7">
    <location>
        <begin position="182"/>
        <end position="267"/>
    </location>
</feature>
<dbReference type="InterPro" id="IPR033305">
    <property type="entry name" value="Hydin-like"/>
</dbReference>
<evidence type="ECO:0000256" key="4">
    <source>
        <dbReference type="ARBA" id="ARBA00023069"/>
    </source>
</evidence>
<evidence type="ECO:0000313" key="8">
    <source>
        <dbReference type="EMBL" id="KAL2730041.1"/>
    </source>
</evidence>
<proteinExistence type="predicted"/>
<dbReference type="InterPro" id="IPR053879">
    <property type="entry name" value="HYDIN_VesB_CFA65-like_Ig"/>
</dbReference>
<evidence type="ECO:0000256" key="5">
    <source>
        <dbReference type="ARBA" id="ARBA00023273"/>
    </source>
</evidence>
<keyword evidence="5" id="KW-0966">Cell projection</keyword>
<dbReference type="GO" id="GO:0005929">
    <property type="term" value="C:cilium"/>
    <property type="evidence" value="ECO:0007669"/>
    <property type="project" value="UniProtKB-SubCell"/>
</dbReference>
<dbReference type="PANTHER" id="PTHR23053">
    <property type="entry name" value="DLEC1 DELETED IN LUNG AND ESOPHAGEAL CANCER 1"/>
    <property type="match status" value="1"/>
</dbReference>
<evidence type="ECO:0000256" key="3">
    <source>
        <dbReference type="ARBA" id="ARBA00022490"/>
    </source>
</evidence>
<dbReference type="PANTHER" id="PTHR23053:SF0">
    <property type="entry name" value="HYDROCEPHALUS-INDUCING PROTEIN HOMOLOG"/>
    <property type="match status" value="1"/>
</dbReference>
<keyword evidence="9" id="KW-1185">Reference proteome</keyword>
<comment type="subcellular location">
    <subcellularLocation>
        <location evidence="1">Cell projection</location>
        <location evidence="1">Cilium</location>
    </subcellularLocation>
    <subcellularLocation>
        <location evidence="2">Cytoplasm</location>
    </subcellularLocation>
</comment>